<evidence type="ECO:0000256" key="1">
    <source>
        <dbReference type="SAM" id="MobiDB-lite"/>
    </source>
</evidence>
<comment type="caution">
    <text evidence="3">The sequence shown here is derived from an EMBL/GenBank/DDBJ whole genome shotgun (WGS) entry which is preliminary data.</text>
</comment>
<evidence type="ECO:0000313" key="3">
    <source>
        <dbReference type="EMBL" id="NYG98161.1"/>
    </source>
</evidence>
<keyword evidence="2" id="KW-0472">Membrane</keyword>
<proteinExistence type="predicted"/>
<feature type="transmembrane region" description="Helical" evidence="2">
    <location>
        <begin position="73"/>
        <end position="91"/>
    </location>
</feature>
<keyword evidence="2" id="KW-1133">Transmembrane helix</keyword>
<feature type="compositionally biased region" description="Basic and acidic residues" evidence="1">
    <location>
        <begin position="238"/>
        <end position="247"/>
    </location>
</feature>
<gene>
    <name evidence="3" type="ORF">BJ979_000787</name>
</gene>
<dbReference type="RefSeq" id="WP_179565389.1">
    <property type="nucleotide sequence ID" value="NZ_JACBZY010000001.1"/>
</dbReference>
<feature type="region of interest" description="Disordered" evidence="1">
    <location>
        <begin position="227"/>
        <end position="269"/>
    </location>
</feature>
<dbReference type="EMBL" id="JACBZY010000001">
    <property type="protein sequence ID" value="NYG98161.1"/>
    <property type="molecule type" value="Genomic_DNA"/>
</dbReference>
<name>A0A852YAE1_9MICO</name>
<reference evidence="3 4" key="1">
    <citation type="submission" date="2020-07" db="EMBL/GenBank/DDBJ databases">
        <title>Sequencing the genomes of 1000 actinobacteria strains.</title>
        <authorList>
            <person name="Klenk H.-P."/>
        </authorList>
    </citation>
    <scope>NUCLEOTIDE SEQUENCE [LARGE SCALE GENOMIC DNA]</scope>
    <source>
        <strain evidence="3 4">DSM 23141</strain>
    </source>
</reference>
<keyword evidence="4" id="KW-1185">Reference proteome</keyword>
<accession>A0A852YAE1</accession>
<dbReference type="AlphaFoldDB" id="A0A852YAE1"/>
<feature type="transmembrane region" description="Helical" evidence="2">
    <location>
        <begin position="27"/>
        <end position="48"/>
    </location>
</feature>
<organism evidence="3 4">
    <name type="scientific">Schumannella luteola</name>
    <dbReference type="NCBI Taxonomy" id="472059"/>
    <lineage>
        <taxon>Bacteria</taxon>
        <taxon>Bacillati</taxon>
        <taxon>Actinomycetota</taxon>
        <taxon>Actinomycetes</taxon>
        <taxon>Micrococcales</taxon>
        <taxon>Microbacteriaceae</taxon>
        <taxon>Schumannella</taxon>
    </lineage>
</organism>
<feature type="transmembrane region" description="Helical" evidence="2">
    <location>
        <begin position="103"/>
        <end position="124"/>
    </location>
</feature>
<sequence length="269" mass="28303">MSGESKVPRPTRPTRDELVHASGPRRAALVFFGIAALAAAIAVVVEIVDDPVGVRRTLSPVIVQIGLLDPGQVFGWAVAITVVALAIGIGLSARVAHRRGRRALTVGLAVVTVLEVVVGVPFWMVTAFVSSSTSTEVRGDTGGRELVVRENGLWGTVYERHGLELHLLGRMSTTHSALAGYTGVADGRYAVRSSGSADGTGGRTVYLAWSVRDGWGLTQRLVIDDDSASQAARGRVPNSEHCEDDPHAPPSTEIDGSPTPFCLLPDPGS</sequence>
<protein>
    <submittedName>
        <fullName evidence="3">Uncharacterized protein</fullName>
    </submittedName>
</protein>
<keyword evidence="2" id="KW-0812">Transmembrane</keyword>
<dbReference type="Proteomes" id="UP000553888">
    <property type="component" value="Unassembled WGS sequence"/>
</dbReference>
<evidence type="ECO:0000256" key="2">
    <source>
        <dbReference type="SAM" id="Phobius"/>
    </source>
</evidence>
<evidence type="ECO:0000313" key="4">
    <source>
        <dbReference type="Proteomes" id="UP000553888"/>
    </source>
</evidence>